<evidence type="ECO:0000313" key="2">
    <source>
        <dbReference type="EMBL" id="GAG67589.1"/>
    </source>
</evidence>
<feature type="non-terminal residue" evidence="2">
    <location>
        <position position="1"/>
    </location>
</feature>
<evidence type="ECO:0000256" key="1">
    <source>
        <dbReference type="SAM" id="MobiDB-lite"/>
    </source>
</evidence>
<feature type="region of interest" description="Disordered" evidence="1">
    <location>
        <begin position="1"/>
        <end position="32"/>
    </location>
</feature>
<protein>
    <submittedName>
        <fullName evidence="2">Uncharacterized protein</fullName>
    </submittedName>
</protein>
<name>X0ZE74_9ZZZZ</name>
<sequence length="130" mass="14445">DLIAEMQPAKLQPEKPTLRPRPQMVTPEREGPWEGWVKPSLKQVGREVVGGAETAMSLASGMAMYIPGKIAGSIGSAIGEDPRLVEEWLQTEFLPVYQPYTEAGQRGVMPVSKLFENSILPLHYQYTLLH</sequence>
<comment type="caution">
    <text evidence="2">The sequence shown here is derived from an EMBL/GenBank/DDBJ whole genome shotgun (WGS) entry which is preliminary data.</text>
</comment>
<organism evidence="2">
    <name type="scientific">marine sediment metagenome</name>
    <dbReference type="NCBI Taxonomy" id="412755"/>
    <lineage>
        <taxon>unclassified sequences</taxon>
        <taxon>metagenomes</taxon>
        <taxon>ecological metagenomes</taxon>
    </lineage>
</organism>
<proteinExistence type="predicted"/>
<dbReference type="AlphaFoldDB" id="X0ZE74"/>
<dbReference type="EMBL" id="BART01008031">
    <property type="protein sequence ID" value="GAG67589.1"/>
    <property type="molecule type" value="Genomic_DNA"/>
</dbReference>
<reference evidence="2" key="1">
    <citation type="journal article" date="2014" name="Front. Microbiol.">
        <title>High frequency of phylogenetically diverse reductive dehalogenase-homologous genes in deep subseafloor sedimentary metagenomes.</title>
        <authorList>
            <person name="Kawai M."/>
            <person name="Futagami T."/>
            <person name="Toyoda A."/>
            <person name="Takaki Y."/>
            <person name="Nishi S."/>
            <person name="Hori S."/>
            <person name="Arai W."/>
            <person name="Tsubouchi T."/>
            <person name="Morono Y."/>
            <person name="Uchiyama I."/>
            <person name="Ito T."/>
            <person name="Fujiyama A."/>
            <person name="Inagaki F."/>
            <person name="Takami H."/>
        </authorList>
    </citation>
    <scope>NUCLEOTIDE SEQUENCE</scope>
    <source>
        <strain evidence="2">Expedition CK06-06</strain>
    </source>
</reference>
<gene>
    <name evidence="2" type="ORF">S01H4_18145</name>
</gene>
<accession>X0ZE74</accession>